<dbReference type="InterPro" id="IPR010982">
    <property type="entry name" value="Lambda_DNA-bd_dom_sf"/>
</dbReference>
<evidence type="ECO:0000313" key="6">
    <source>
        <dbReference type="Proteomes" id="UP000800981"/>
    </source>
</evidence>
<keyword evidence="2" id="KW-0238">DNA-binding</keyword>
<dbReference type="SMART" id="SM00354">
    <property type="entry name" value="HTH_LACI"/>
    <property type="match status" value="1"/>
</dbReference>
<evidence type="ECO:0000256" key="3">
    <source>
        <dbReference type="ARBA" id="ARBA00023163"/>
    </source>
</evidence>
<evidence type="ECO:0000256" key="2">
    <source>
        <dbReference type="ARBA" id="ARBA00023125"/>
    </source>
</evidence>
<dbReference type="Pfam" id="PF13377">
    <property type="entry name" value="Peripla_BP_3"/>
    <property type="match status" value="1"/>
</dbReference>
<dbReference type="Gene3D" id="1.10.260.40">
    <property type="entry name" value="lambda repressor-like DNA-binding domains"/>
    <property type="match status" value="1"/>
</dbReference>
<organism evidence="5 6">
    <name type="scientific">Motilibacter deserti</name>
    <dbReference type="NCBI Taxonomy" id="2714956"/>
    <lineage>
        <taxon>Bacteria</taxon>
        <taxon>Bacillati</taxon>
        <taxon>Actinomycetota</taxon>
        <taxon>Actinomycetes</taxon>
        <taxon>Motilibacterales</taxon>
        <taxon>Motilibacteraceae</taxon>
        <taxon>Motilibacter</taxon>
    </lineage>
</organism>
<dbReference type="EMBL" id="JAANNP010000007">
    <property type="protein sequence ID" value="NHC14511.1"/>
    <property type="molecule type" value="Genomic_DNA"/>
</dbReference>
<evidence type="ECO:0000313" key="5">
    <source>
        <dbReference type="EMBL" id="NHC14511.1"/>
    </source>
</evidence>
<dbReference type="CDD" id="cd06279">
    <property type="entry name" value="PBP1_LacI-like"/>
    <property type="match status" value="1"/>
</dbReference>
<dbReference type="InterPro" id="IPR000843">
    <property type="entry name" value="HTH_LacI"/>
</dbReference>
<dbReference type="SUPFAM" id="SSF53822">
    <property type="entry name" value="Periplasmic binding protein-like I"/>
    <property type="match status" value="1"/>
</dbReference>
<gene>
    <name evidence="5" type="ORF">G9H71_12045</name>
</gene>
<reference evidence="5 6" key="1">
    <citation type="submission" date="2020-03" db="EMBL/GenBank/DDBJ databases">
        <title>Two novel Motilibacter sp.</title>
        <authorList>
            <person name="Liu S."/>
        </authorList>
    </citation>
    <scope>NUCLEOTIDE SEQUENCE [LARGE SCALE GENOMIC DNA]</scope>
    <source>
        <strain evidence="5 6">E257</strain>
    </source>
</reference>
<comment type="caution">
    <text evidence="5">The sequence shown here is derived from an EMBL/GenBank/DDBJ whole genome shotgun (WGS) entry which is preliminary data.</text>
</comment>
<dbReference type="CDD" id="cd01392">
    <property type="entry name" value="HTH_LacI"/>
    <property type="match status" value="1"/>
</dbReference>
<proteinExistence type="predicted"/>
<dbReference type="RefSeq" id="WP_166282115.1">
    <property type="nucleotide sequence ID" value="NZ_JAANNP010000007.1"/>
</dbReference>
<dbReference type="SUPFAM" id="SSF47413">
    <property type="entry name" value="lambda repressor-like DNA-binding domains"/>
    <property type="match status" value="1"/>
</dbReference>
<feature type="domain" description="HTH lacI-type" evidence="4">
    <location>
        <begin position="4"/>
        <end position="58"/>
    </location>
</feature>
<dbReference type="Gene3D" id="3.40.50.2300">
    <property type="match status" value="2"/>
</dbReference>
<dbReference type="InterPro" id="IPR046335">
    <property type="entry name" value="LacI/GalR-like_sensor"/>
</dbReference>
<keyword evidence="6" id="KW-1185">Reference proteome</keyword>
<dbReference type="Pfam" id="PF00356">
    <property type="entry name" value="LacI"/>
    <property type="match status" value="1"/>
</dbReference>
<dbReference type="PANTHER" id="PTHR30146:SF138">
    <property type="entry name" value="TRANSCRIPTIONAL REGULATORY PROTEIN"/>
    <property type="match status" value="1"/>
</dbReference>
<evidence type="ECO:0000256" key="1">
    <source>
        <dbReference type="ARBA" id="ARBA00023015"/>
    </source>
</evidence>
<protein>
    <submittedName>
        <fullName evidence="5">LacI family transcriptional regulator</fullName>
    </submittedName>
</protein>
<dbReference type="Proteomes" id="UP000800981">
    <property type="component" value="Unassembled WGS sequence"/>
</dbReference>
<dbReference type="InterPro" id="IPR028082">
    <property type="entry name" value="Peripla_BP_I"/>
</dbReference>
<keyword evidence="1" id="KW-0805">Transcription regulation</keyword>
<dbReference type="PROSITE" id="PS50932">
    <property type="entry name" value="HTH_LACI_2"/>
    <property type="match status" value="1"/>
</dbReference>
<evidence type="ECO:0000259" key="4">
    <source>
        <dbReference type="PROSITE" id="PS50932"/>
    </source>
</evidence>
<keyword evidence="3" id="KW-0804">Transcription</keyword>
<name>A0ABX0GWN3_9ACTN</name>
<dbReference type="PANTHER" id="PTHR30146">
    <property type="entry name" value="LACI-RELATED TRANSCRIPTIONAL REPRESSOR"/>
    <property type="match status" value="1"/>
</dbReference>
<accession>A0ABX0GWN3</accession>
<sequence>MPGTLDDVARAAGVSRMTVSNAYNRPEKLAPATLERVLQAARELGYGGPSAVGRSLRRGRTGVLGLLLNDALPYAFTDPGAVAFMRGLAVEAAARDLSLQLIAATGPAAARAVADAVVDAFVALAPADDDPALATVLARRLPLVTAGAPALPDVPCVTIDNVAAARRAAEHLLALGHTRLAVVTWRLLPDGHAGPAGLDRQHGSAFGVRRDRLAGYRQAVERAGLAWEDVRVEERPGNSREDGYAAGDAVLDALGARGPLGVLASTDVLALGVLQAARERGARVPEDVSVVGLDDVPEAAASTPALTTVHQDLFAQGRECARRAAGALPGPVHRHPSRLVVRASTAPPGGG</sequence>